<gene>
    <name evidence="2" type="ORF">T310_2695</name>
</gene>
<dbReference type="AlphaFoldDB" id="A0A0F4YYV8"/>
<feature type="compositionally biased region" description="Basic and acidic residues" evidence="1">
    <location>
        <begin position="40"/>
        <end position="61"/>
    </location>
</feature>
<evidence type="ECO:0000256" key="1">
    <source>
        <dbReference type="SAM" id="MobiDB-lite"/>
    </source>
</evidence>
<evidence type="ECO:0000313" key="3">
    <source>
        <dbReference type="Proteomes" id="UP000053958"/>
    </source>
</evidence>
<reference evidence="2 3" key="1">
    <citation type="submission" date="2015-04" db="EMBL/GenBank/DDBJ databases">
        <authorList>
            <person name="Heijne W.H."/>
            <person name="Fedorova N.D."/>
            <person name="Nierman W.C."/>
            <person name="Vollebregt A.W."/>
            <person name="Zhao Z."/>
            <person name="Wu L."/>
            <person name="Kumar M."/>
            <person name="Stam H."/>
            <person name="van den Berg M.A."/>
            <person name="Pel H.J."/>
        </authorList>
    </citation>
    <scope>NUCLEOTIDE SEQUENCE [LARGE SCALE GENOMIC DNA]</scope>
    <source>
        <strain evidence="2 3">CBS 393.64</strain>
    </source>
</reference>
<feature type="compositionally biased region" description="Basic and acidic residues" evidence="1">
    <location>
        <begin position="149"/>
        <end position="162"/>
    </location>
</feature>
<dbReference type="Proteomes" id="UP000053958">
    <property type="component" value="Unassembled WGS sequence"/>
</dbReference>
<evidence type="ECO:0000313" key="2">
    <source>
        <dbReference type="EMBL" id="KKA23270.1"/>
    </source>
</evidence>
<proteinExistence type="predicted"/>
<dbReference type="RefSeq" id="XP_013329882.1">
    <property type="nucleotide sequence ID" value="XM_013474428.1"/>
</dbReference>
<organism evidence="2 3">
    <name type="scientific">Rasamsonia emersonii (strain ATCC 16479 / CBS 393.64 / IMI 116815)</name>
    <dbReference type="NCBI Taxonomy" id="1408163"/>
    <lineage>
        <taxon>Eukaryota</taxon>
        <taxon>Fungi</taxon>
        <taxon>Dikarya</taxon>
        <taxon>Ascomycota</taxon>
        <taxon>Pezizomycotina</taxon>
        <taxon>Eurotiomycetes</taxon>
        <taxon>Eurotiomycetidae</taxon>
        <taxon>Eurotiales</taxon>
        <taxon>Trichocomaceae</taxon>
        <taxon>Rasamsonia</taxon>
    </lineage>
</organism>
<name>A0A0F4YYV8_RASE3</name>
<comment type="caution">
    <text evidence="2">The sequence shown here is derived from an EMBL/GenBank/DDBJ whole genome shotgun (WGS) entry which is preliminary data.</text>
</comment>
<feature type="region of interest" description="Disordered" evidence="1">
    <location>
        <begin position="28"/>
        <end position="170"/>
    </location>
</feature>
<feature type="compositionally biased region" description="Low complexity" evidence="1">
    <location>
        <begin position="124"/>
        <end position="143"/>
    </location>
</feature>
<keyword evidence="3" id="KW-1185">Reference proteome</keyword>
<dbReference type="EMBL" id="LASV01000106">
    <property type="protein sequence ID" value="KKA23270.1"/>
    <property type="molecule type" value="Genomic_DNA"/>
</dbReference>
<protein>
    <submittedName>
        <fullName evidence="2">Uncharacterized protein</fullName>
    </submittedName>
</protein>
<accession>A0A0F4YYV8</accession>
<dbReference type="GeneID" id="25315046"/>
<sequence>MSSRLIYCAGPAGNLEFYASPPLSPPTHRAHFFDPLRGGPSRDRDRPGGMDGDNHQRKQHDPSNYPSVPGLPRHAVQQPQLPPGRSAEHFRRPSLQPARQGDMPVPAHGRNAHLPDYSAYGYTSESSLQSGSLQGSGLQYQSSFPSESLRQESPPEHSHQRESQQQQQQFSQYAPNLVYGLDQQGQAQASYEIAVPAPYEPRQSAALGALPAQFGVPQYFTPTGQAGSGDSGVYLTPQEQQAMYHQQNPLGRSSAPSYSAAMADYNPIGATEGVEQQETAQESTNLEDAYGRYKQALTTTFDYTRAGRLVDASRLLLEISEWLVSNARDLVLTPSLLLPNSLYCGGDYSLLRDEQDLHKERLKLWENFNLCWLSLFQKQKDLTRAFLETGQQQPNTSMLTVDIMKKMGNDLVQLCDKMEPHGLVDYQIGIWEEEILSVLTQCLDLVEGGSKTTHPIVPDRS</sequence>
<dbReference type="OrthoDB" id="5552418at2759"/>